<reference evidence="12 13" key="1">
    <citation type="submission" date="2019-03" db="EMBL/GenBank/DDBJ databases">
        <title>Above-ground endophytic microbial communities from plants in different locations in the United States.</title>
        <authorList>
            <person name="Frank C."/>
        </authorList>
    </citation>
    <scope>NUCLEOTIDE SEQUENCE [LARGE SCALE GENOMIC DNA]</scope>
    <source>
        <strain evidence="12 13">LP_13_YM</strain>
    </source>
</reference>
<dbReference type="InterPro" id="IPR023546">
    <property type="entry name" value="MGMT"/>
</dbReference>
<dbReference type="HAMAP" id="MF_00772">
    <property type="entry name" value="OGT"/>
    <property type="match status" value="1"/>
</dbReference>
<evidence type="ECO:0000256" key="8">
    <source>
        <dbReference type="ARBA" id="ARBA00049348"/>
    </source>
</evidence>
<dbReference type="SUPFAM" id="SSF46767">
    <property type="entry name" value="Methylated DNA-protein cysteine methyltransferase, C-terminal domain"/>
    <property type="match status" value="1"/>
</dbReference>
<evidence type="ECO:0000256" key="4">
    <source>
        <dbReference type="ARBA" id="ARBA00022603"/>
    </source>
</evidence>
<dbReference type="GO" id="GO:0032259">
    <property type="term" value="P:methylation"/>
    <property type="evidence" value="ECO:0007669"/>
    <property type="project" value="UniProtKB-KW"/>
</dbReference>
<dbReference type="InterPro" id="IPR036631">
    <property type="entry name" value="MGMT_N_sf"/>
</dbReference>
<dbReference type="InterPro" id="IPR036217">
    <property type="entry name" value="MethylDNA_cys_MeTrfase_DNAb"/>
</dbReference>
<comment type="catalytic activity">
    <reaction evidence="8 9">
        <text>a 6-O-methyl-2'-deoxyguanosine in DNA + L-cysteinyl-[protein] = S-methyl-L-cysteinyl-[protein] + a 2'-deoxyguanosine in DNA</text>
        <dbReference type="Rhea" id="RHEA:24000"/>
        <dbReference type="Rhea" id="RHEA-COMP:10131"/>
        <dbReference type="Rhea" id="RHEA-COMP:10132"/>
        <dbReference type="Rhea" id="RHEA-COMP:11367"/>
        <dbReference type="Rhea" id="RHEA-COMP:11368"/>
        <dbReference type="ChEBI" id="CHEBI:29950"/>
        <dbReference type="ChEBI" id="CHEBI:82612"/>
        <dbReference type="ChEBI" id="CHEBI:85445"/>
        <dbReference type="ChEBI" id="CHEBI:85448"/>
        <dbReference type="EC" id="2.1.1.63"/>
    </reaction>
</comment>
<dbReference type="InterPro" id="IPR008332">
    <property type="entry name" value="MethylG_MeTrfase_N"/>
</dbReference>
<proteinExistence type="inferred from homology"/>
<dbReference type="GO" id="GO:0005737">
    <property type="term" value="C:cytoplasm"/>
    <property type="evidence" value="ECO:0007669"/>
    <property type="project" value="UniProtKB-SubCell"/>
</dbReference>
<evidence type="ECO:0000259" key="10">
    <source>
        <dbReference type="Pfam" id="PF01035"/>
    </source>
</evidence>
<keyword evidence="6 9" id="KW-0227">DNA damage</keyword>
<dbReference type="GO" id="GO:0003908">
    <property type="term" value="F:methylated-DNA-[protein]-cysteine S-methyltransferase activity"/>
    <property type="evidence" value="ECO:0007669"/>
    <property type="project" value="UniProtKB-UniRule"/>
</dbReference>
<dbReference type="SUPFAM" id="SSF53155">
    <property type="entry name" value="Methylated DNA-protein cysteine methyltransferase domain"/>
    <property type="match status" value="1"/>
</dbReference>
<name>A0A4R3YGE5_9GAMM</name>
<evidence type="ECO:0000256" key="2">
    <source>
        <dbReference type="ARBA" id="ARBA00008711"/>
    </source>
</evidence>
<dbReference type="PANTHER" id="PTHR10815">
    <property type="entry name" value="METHYLATED-DNA--PROTEIN-CYSTEINE METHYLTRANSFERASE"/>
    <property type="match status" value="1"/>
</dbReference>
<evidence type="ECO:0000256" key="6">
    <source>
        <dbReference type="ARBA" id="ARBA00022763"/>
    </source>
</evidence>
<dbReference type="InterPro" id="IPR014048">
    <property type="entry name" value="MethylDNA_cys_MeTrfase_DNA-bd"/>
</dbReference>
<dbReference type="Proteomes" id="UP000295645">
    <property type="component" value="Unassembled WGS sequence"/>
</dbReference>
<dbReference type="OrthoDB" id="9802228at2"/>
<accession>A0A4R3YGE5</accession>
<keyword evidence="3 9" id="KW-0963">Cytoplasm</keyword>
<evidence type="ECO:0000256" key="1">
    <source>
        <dbReference type="ARBA" id="ARBA00001286"/>
    </source>
</evidence>
<protein>
    <recommendedName>
        <fullName evidence="9">Methylated-DNA--protein-cysteine methyltransferase</fullName>
        <ecNumber evidence="9">2.1.1.63</ecNumber>
    </recommendedName>
    <alternativeName>
        <fullName evidence="9">6-O-methylguanine-DNA methyltransferase</fullName>
        <shortName evidence="9">MGMT</shortName>
    </alternativeName>
    <alternativeName>
        <fullName evidence="9">O-6-methylguanine-DNA-alkyltransferase</fullName>
    </alternativeName>
</protein>
<comment type="similarity">
    <text evidence="2 9">Belongs to the MGMT family.</text>
</comment>
<keyword evidence="7 9" id="KW-0234">DNA repair</keyword>
<dbReference type="InterPro" id="IPR036388">
    <property type="entry name" value="WH-like_DNA-bd_sf"/>
</dbReference>
<sequence>MNTVIVEQTIPSPLGSLRLLASVDGLRAIEFPDFPDRKRWRPAPAATNVADARTPEECAAAEVIAHAQAQLEEYFAGTRTTFDLPLAPEGTGFQQKVWMALRAIPFGETASYGDVARRIGHPDAVRAVGAANGANPISIVVPCHRVIGADGRLTGFGGGLPAKRYLLDLERTAREPSLFSAPPSRH</sequence>
<feature type="domain" description="Methylated-DNA-[protein]-cysteine S-methyltransferase DNA binding" evidence="10">
    <location>
        <begin position="93"/>
        <end position="171"/>
    </location>
</feature>
<evidence type="ECO:0000256" key="5">
    <source>
        <dbReference type="ARBA" id="ARBA00022679"/>
    </source>
</evidence>
<comment type="miscellaneous">
    <text evidence="9">This enzyme catalyzes only one turnover and therefore is not strictly catalytic. According to one definition, an enzyme is a biocatalyst that acts repeatedly and over many reaction cycles.</text>
</comment>
<dbReference type="RefSeq" id="WP_132147529.1">
    <property type="nucleotide sequence ID" value="NZ_SMCS01000012.1"/>
</dbReference>
<evidence type="ECO:0000256" key="3">
    <source>
        <dbReference type="ARBA" id="ARBA00022490"/>
    </source>
</evidence>
<dbReference type="PROSITE" id="PS00374">
    <property type="entry name" value="MGMT"/>
    <property type="match status" value="1"/>
</dbReference>
<dbReference type="InterPro" id="IPR001497">
    <property type="entry name" value="MethylDNA_cys_MeTrfase_AS"/>
</dbReference>
<dbReference type="AlphaFoldDB" id="A0A4R3YGE5"/>
<evidence type="ECO:0000313" key="12">
    <source>
        <dbReference type="EMBL" id="TCV91317.1"/>
    </source>
</evidence>
<dbReference type="CDD" id="cd06445">
    <property type="entry name" value="ATase"/>
    <property type="match status" value="1"/>
</dbReference>
<comment type="function">
    <text evidence="9">Involved in the cellular defense against the biological effects of O6-methylguanine (O6-MeG) and O4-methylthymine (O4-MeT) in DNA. Repairs the methylated nucleobase in DNA by stoichiometrically transferring the methyl group to a cysteine residue in the enzyme. This is a suicide reaction: the enzyme is irreversibly inactivated.</text>
</comment>
<keyword evidence="13" id="KW-1185">Reference proteome</keyword>
<comment type="caution">
    <text evidence="12">The sequence shown here is derived from an EMBL/GenBank/DDBJ whole genome shotgun (WGS) entry which is preliminary data.</text>
</comment>
<comment type="subcellular location">
    <subcellularLocation>
        <location evidence="9">Cytoplasm</location>
    </subcellularLocation>
</comment>
<dbReference type="GO" id="GO:0006307">
    <property type="term" value="P:DNA alkylation repair"/>
    <property type="evidence" value="ECO:0007669"/>
    <property type="project" value="UniProtKB-UniRule"/>
</dbReference>
<keyword evidence="5 9" id="KW-0808">Transferase</keyword>
<evidence type="ECO:0000256" key="9">
    <source>
        <dbReference type="HAMAP-Rule" id="MF_00772"/>
    </source>
</evidence>
<feature type="domain" description="Methylguanine DNA methyltransferase ribonuclease-like" evidence="11">
    <location>
        <begin position="5"/>
        <end position="88"/>
    </location>
</feature>
<dbReference type="Gene3D" id="3.30.160.70">
    <property type="entry name" value="Methylated DNA-protein cysteine methyltransferase domain"/>
    <property type="match status" value="1"/>
</dbReference>
<gene>
    <name evidence="12" type="ORF">EC912_11263</name>
</gene>
<comment type="catalytic activity">
    <reaction evidence="1 9">
        <text>a 4-O-methyl-thymidine in DNA + L-cysteinyl-[protein] = a thymidine in DNA + S-methyl-L-cysteinyl-[protein]</text>
        <dbReference type="Rhea" id="RHEA:53428"/>
        <dbReference type="Rhea" id="RHEA-COMP:10131"/>
        <dbReference type="Rhea" id="RHEA-COMP:10132"/>
        <dbReference type="Rhea" id="RHEA-COMP:13555"/>
        <dbReference type="Rhea" id="RHEA-COMP:13556"/>
        <dbReference type="ChEBI" id="CHEBI:29950"/>
        <dbReference type="ChEBI" id="CHEBI:82612"/>
        <dbReference type="ChEBI" id="CHEBI:137386"/>
        <dbReference type="ChEBI" id="CHEBI:137387"/>
        <dbReference type="EC" id="2.1.1.63"/>
    </reaction>
</comment>
<keyword evidence="4 9" id="KW-0489">Methyltransferase</keyword>
<dbReference type="NCBIfam" id="TIGR00589">
    <property type="entry name" value="ogt"/>
    <property type="match status" value="1"/>
</dbReference>
<dbReference type="Pfam" id="PF02870">
    <property type="entry name" value="Methyltransf_1N"/>
    <property type="match status" value="1"/>
</dbReference>
<feature type="active site" description="Nucleophile; methyl group acceptor" evidence="9">
    <location>
        <position position="143"/>
    </location>
</feature>
<evidence type="ECO:0000259" key="11">
    <source>
        <dbReference type="Pfam" id="PF02870"/>
    </source>
</evidence>
<evidence type="ECO:0000256" key="7">
    <source>
        <dbReference type="ARBA" id="ARBA00023204"/>
    </source>
</evidence>
<dbReference type="PANTHER" id="PTHR10815:SF5">
    <property type="entry name" value="METHYLATED-DNA--PROTEIN-CYSTEINE METHYLTRANSFERASE"/>
    <property type="match status" value="1"/>
</dbReference>
<dbReference type="FunFam" id="1.10.10.10:FF:000214">
    <property type="entry name" value="Methylated-DNA--protein-cysteine methyltransferase"/>
    <property type="match status" value="1"/>
</dbReference>
<evidence type="ECO:0000313" key="13">
    <source>
        <dbReference type="Proteomes" id="UP000295645"/>
    </source>
</evidence>
<dbReference type="Gene3D" id="1.10.10.10">
    <property type="entry name" value="Winged helix-like DNA-binding domain superfamily/Winged helix DNA-binding domain"/>
    <property type="match status" value="1"/>
</dbReference>
<dbReference type="EMBL" id="SMCS01000012">
    <property type="protein sequence ID" value="TCV91317.1"/>
    <property type="molecule type" value="Genomic_DNA"/>
</dbReference>
<dbReference type="Pfam" id="PF01035">
    <property type="entry name" value="DNA_binding_1"/>
    <property type="match status" value="1"/>
</dbReference>
<organism evidence="12 13">
    <name type="scientific">Luteibacter rhizovicinus</name>
    <dbReference type="NCBI Taxonomy" id="242606"/>
    <lineage>
        <taxon>Bacteria</taxon>
        <taxon>Pseudomonadati</taxon>
        <taxon>Pseudomonadota</taxon>
        <taxon>Gammaproteobacteria</taxon>
        <taxon>Lysobacterales</taxon>
        <taxon>Rhodanobacteraceae</taxon>
        <taxon>Luteibacter</taxon>
    </lineage>
</organism>
<dbReference type="EC" id="2.1.1.63" evidence="9"/>